<keyword evidence="4" id="KW-1185">Reference proteome</keyword>
<organism evidence="3 4">
    <name type="scientific">Strigamia maritima</name>
    <name type="common">European centipede</name>
    <name type="synonym">Geophilus maritimus</name>
    <dbReference type="NCBI Taxonomy" id="126957"/>
    <lineage>
        <taxon>Eukaryota</taxon>
        <taxon>Metazoa</taxon>
        <taxon>Ecdysozoa</taxon>
        <taxon>Arthropoda</taxon>
        <taxon>Myriapoda</taxon>
        <taxon>Chilopoda</taxon>
        <taxon>Pleurostigmophora</taxon>
        <taxon>Geophilomorpha</taxon>
        <taxon>Linotaeniidae</taxon>
        <taxon>Strigamia</taxon>
    </lineage>
</organism>
<feature type="domain" description="DM14" evidence="2">
    <location>
        <begin position="498"/>
        <end position="556"/>
    </location>
</feature>
<protein>
    <recommendedName>
        <fullName evidence="2">DM14 domain-containing protein</fullName>
    </recommendedName>
</protein>
<dbReference type="EnsemblMetazoa" id="SMAR011746-RA">
    <property type="protein sequence ID" value="SMAR011746-PA"/>
    <property type="gene ID" value="SMAR011746"/>
</dbReference>
<feature type="region of interest" description="Disordered" evidence="1">
    <location>
        <begin position="226"/>
        <end position="271"/>
    </location>
</feature>
<dbReference type="InterPro" id="IPR039725">
    <property type="entry name" value="CC2D1A/B"/>
</dbReference>
<sequence>MYNRYSCQIRFSIMFNRKKEGKKDRPTKGREGMRQMGLLDMGECYNFDPQTGAAAAIDDDDDIGLEAELLAITQGKAPVREKRPRRGPMPVQDLDSMIEASLRDPVSDEEDDGSDLENDAELIAELQQLSPLKLAPTHPSPTLTSPKRPAPPLPTTEQPVTSSPEPPPPSIETQLEQRLAMYKQALENAAGDSAKTRRFDRGIKTINGLLKSARAGKTIDETQIPPEVAAGPRKTTAKILERTVGPPETSLGPAKIPEMIMEPPKKPEAVSEMTLGPEEISEMAMGPGKIPEMAMGPGKIPEMAPGPGKIPEMAVGPGKTQKPSMESLKKPEIAPEMSSEAPELGPPVSEPSDPMIDLLQWAENLTQLSGPPETETSSAEDEFEMEKKMVFEMLANRKKQYQRAAVDAKKARDTPNAIKYMKIAKQFEVVIVALEQGQPIDLTQMPPPPPGFAVDEPLGSPSPPSSLTTSSSELPDTSDSGAPDPELFKAPPAPVSTLEALEQRREKYVAAMKEAQEQMNTSKGRRMGRIVKQYEDAIGLWKAGKAVPYDELPDPPGFAPIPREGGSAAGGGGGVGPAEKAVGKAKMGVAAGAGVGPSKAVPAPGPSVVKGAGVVQTPRQNIQERQLQNLQQRQKLFRDAALEAKKKGDIEAAKEYLRISKGFNPMIEASKSGLPVNLDTAPIPPQVTRKKEMEVESEGFEVIEVSDCMPQGDREEMYAKLEADLKSQISVKNFWF</sequence>
<accession>T1JD70</accession>
<dbReference type="PANTHER" id="PTHR13076">
    <property type="entry name" value="COILED-COIL AND C2 DOMAIN-CONTAINING PROTEIN 1-LIKE"/>
    <property type="match status" value="1"/>
</dbReference>
<dbReference type="Proteomes" id="UP000014500">
    <property type="component" value="Unassembled WGS sequence"/>
</dbReference>
<dbReference type="OMA" id="NNNCPEY"/>
<evidence type="ECO:0000259" key="2">
    <source>
        <dbReference type="SMART" id="SM00685"/>
    </source>
</evidence>
<dbReference type="InterPro" id="IPR006608">
    <property type="entry name" value="CC2D1A/B_DM14"/>
</dbReference>
<evidence type="ECO:0000256" key="1">
    <source>
        <dbReference type="SAM" id="MobiDB-lite"/>
    </source>
</evidence>
<dbReference type="HOGENOM" id="CLU_008808_0_0_1"/>
<reference evidence="4" key="1">
    <citation type="submission" date="2011-05" db="EMBL/GenBank/DDBJ databases">
        <authorList>
            <person name="Richards S.R."/>
            <person name="Qu J."/>
            <person name="Jiang H."/>
            <person name="Jhangiani S.N."/>
            <person name="Agravi P."/>
            <person name="Goodspeed R."/>
            <person name="Gross S."/>
            <person name="Mandapat C."/>
            <person name="Jackson L."/>
            <person name="Mathew T."/>
            <person name="Pu L."/>
            <person name="Thornton R."/>
            <person name="Saada N."/>
            <person name="Wilczek-Boney K.B."/>
            <person name="Lee S."/>
            <person name="Kovar C."/>
            <person name="Wu Y."/>
            <person name="Scherer S.E."/>
            <person name="Worley K.C."/>
            <person name="Muzny D.M."/>
            <person name="Gibbs R."/>
        </authorList>
    </citation>
    <scope>NUCLEOTIDE SEQUENCE</scope>
    <source>
        <strain evidence="4">Brora</strain>
    </source>
</reference>
<dbReference type="EMBL" id="JH432098">
    <property type="status" value="NOT_ANNOTATED_CDS"/>
    <property type="molecule type" value="Genomic_DNA"/>
</dbReference>
<dbReference type="AlphaFoldDB" id="T1JD70"/>
<feature type="domain" description="DM14" evidence="2">
    <location>
        <begin position="173"/>
        <end position="228"/>
    </location>
</feature>
<proteinExistence type="predicted"/>
<dbReference type="Pfam" id="PF21528">
    <property type="entry name" value="CC2D1A-B_DM14"/>
    <property type="match status" value="4"/>
</dbReference>
<dbReference type="PhylomeDB" id="T1JD70"/>
<feature type="region of interest" description="Disordered" evidence="1">
    <location>
        <begin position="294"/>
        <end position="354"/>
    </location>
</feature>
<dbReference type="STRING" id="126957.T1JD70"/>
<feature type="domain" description="DM14" evidence="2">
    <location>
        <begin position="627"/>
        <end position="685"/>
    </location>
</feature>
<evidence type="ECO:0000313" key="4">
    <source>
        <dbReference type="Proteomes" id="UP000014500"/>
    </source>
</evidence>
<feature type="domain" description="DM14" evidence="2">
    <location>
        <begin position="391"/>
        <end position="449"/>
    </location>
</feature>
<feature type="compositionally biased region" description="Low complexity" evidence="1">
    <location>
        <begin position="455"/>
        <end position="481"/>
    </location>
</feature>
<feature type="region of interest" description="Disordered" evidence="1">
    <location>
        <begin position="441"/>
        <end position="496"/>
    </location>
</feature>
<dbReference type="eggNOG" id="KOG3837">
    <property type="taxonomic scope" value="Eukaryota"/>
</dbReference>
<dbReference type="GO" id="GO:0001227">
    <property type="term" value="F:DNA-binding transcription repressor activity, RNA polymerase II-specific"/>
    <property type="evidence" value="ECO:0007669"/>
    <property type="project" value="InterPro"/>
</dbReference>
<feature type="region of interest" description="Disordered" evidence="1">
    <location>
        <begin position="129"/>
        <end position="176"/>
    </location>
</feature>
<dbReference type="PANTHER" id="PTHR13076:SF9">
    <property type="entry name" value="COILED-COIL AND C2 DOMAIN-CONTAINING PROTEIN 1-LIKE"/>
    <property type="match status" value="1"/>
</dbReference>
<feature type="region of interest" description="Disordered" evidence="1">
    <location>
        <begin position="76"/>
        <end position="96"/>
    </location>
</feature>
<name>T1JD70_STRMM</name>
<reference evidence="3" key="2">
    <citation type="submission" date="2015-02" db="UniProtKB">
        <authorList>
            <consortium name="EnsemblMetazoa"/>
        </authorList>
    </citation>
    <scope>IDENTIFICATION</scope>
</reference>
<dbReference type="SMART" id="SM00685">
    <property type="entry name" value="DM14"/>
    <property type="match status" value="4"/>
</dbReference>
<evidence type="ECO:0000313" key="3">
    <source>
        <dbReference type="EnsemblMetazoa" id="SMAR011746-PA"/>
    </source>
</evidence>